<keyword evidence="1" id="KW-0346">Stress response</keyword>
<comment type="caution">
    <text evidence="1">The sequence shown here is derived from an EMBL/GenBank/DDBJ whole genome shotgun (WGS) entry which is preliminary data.</text>
</comment>
<name>A0A2S9YUQ2_9BACT</name>
<evidence type="ECO:0000313" key="2">
    <source>
        <dbReference type="Proteomes" id="UP000238823"/>
    </source>
</evidence>
<dbReference type="OrthoDB" id="9802640at2"/>
<reference evidence="1 2" key="1">
    <citation type="submission" date="2018-03" db="EMBL/GenBank/DDBJ databases">
        <title>Draft Genome Sequences of the Obligatory Marine Myxobacteria Enhygromyxa salina SWB007.</title>
        <authorList>
            <person name="Poehlein A."/>
            <person name="Moghaddam J.A."/>
            <person name="Harms H."/>
            <person name="Alanjari M."/>
            <person name="Koenig G.M."/>
            <person name="Daniel R."/>
            <person name="Schaeberle T.F."/>
        </authorList>
    </citation>
    <scope>NUCLEOTIDE SEQUENCE [LARGE SCALE GENOMIC DNA]</scope>
    <source>
        <strain evidence="1 2">SWB007</strain>
    </source>
</reference>
<dbReference type="EMBL" id="PVNL01000035">
    <property type="protein sequence ID" value="PRQ08813.1"/>
    <property type="molecule type" value="Genomic_DNA"/>
</dbReference>
<evidence type="ECO:0000313" key="1">
    <source>
        <dbReference type="EMBL" id="PRQ08813.1"/>
    </source>
</evidence>
<organism evidence="1 2">
    <name type="scientific">Enhygromyxa salina</name>
    <dbReference type="NCBI Taxonomy" id="215803"/>
    <lineage>
        <taxon>Bacteria</taxon>
        <taxon>Pseudomonadati</taxon>
        <taxon>Myxococcota</taxon>
        <taxon>Polyangia</taxon>
        <taxon>Nannocystales</taxon>
        <taxon>Nannocystaceae</taxon>
        <taxon>Enhygromyxa</taxon>
    </lineage>
</organism>
<accession>A0A2S9YUQ2</accession>
<dbReference type="AlphaFoldDB" id="A0A2S9YUQ2"/>
<gene>
    <name evidence="1" type="ORF">ENSA7_14450</name>
</gene>
<proteinExistence type="predicted"/>
<sequence length="598" mass="64736">MSAAEVDALLERLVAQFESPYDFLRELVQNAMDAGSDRVEVTLECHPLGEDPGSGASSDELIFELTILDTGAGMDEAIIDQELTRLFSSGKSGDRTMAGGFGIGFVSVFAWEPEAVLLHTGRAGESWELVFHGDRSFEKVAVEDPIEGTTISLFRRGRASEREAIADAIRDSLWRWCRFCPLELSFEDLSGDEPAELIQDSPEPTELGLGAGLTRAEVRGESTLRVSFAVPPNAVFLRRGLILAEGGPKQLLAKVADALGTSADHLQIWADSPLLRTSLARDTVLHDEGRDAVEGRLLSLLTQLREDLLARLEQLAATGEGELDDADDPAVDPRWTHERHAIYGALHAHLELEYGHLERKVRSRAILRDLVHARALSLDAAVQRMGARPLLVAAPSVVRPAVGASEGETPLADALAQLIRDLRPTSFPVLAGDFRDDRSWLAALATLTGAELSPVERAIARVVPHVDEAAGLCGVVESLLRGLGCEQTVVRVGQFVDLLGRPERSPVFGPEVVGAASPLAFHGGRTIPAVSLVRRTVWLNVHNSLVEAAIDRFTERPLVAGLALTCGLLGHLDQAADVNDVAHLAEQLERDSRREARK</sequence>
<dbReference type="InterPro" id="IPR036890">
    <property type="entry name" value="HATPase_C_sf"/>
</dbReference>
<dbReference type="RefSeq" id="WP_106088479.1">
    <property type="nucleotide sequence ID" value="NZ_PVNL01000035.1"/>
</dbReference>
<dbReference type="Proteomes" id="UP000238823">
    <property type="component" value="Unassembled WGS sequence"/>
</dbReference>
<dbReference type="SUPFAM" id="SSF55874">
    <property type="entry name" value="ATPase domain of HSP90 chaperone/DNA topoisomerase II/histidine kinase"/>
    <property type="match status" value="1"/>
</dbReference>
<dbReference type="Pfam" id="PF13589">
    <property type="entry name" value="HATPase_c_3"/>
    <property type="match status" value="1"/>
</dbReference>
<dbReference type="Gene3D" id="3.30.565.10">
    <property type="entry name" value="Histidine kinase-like ATPase, C-terminal domain"/>
    <property type="match status" value="1"/>
</dbReference>
<protein>
    <submittedName>
        <fullName evidence="1">Heat shock protein 90</fullName>
    </submittedName>
</protein>